<keyword evidence="3" id="KW-1003">Cell membrane</keyword>
<keyword evidence="10" id="KW-1185">Reference proteome</keyword>
<feature type="transmembrane region" description="Helical" evidence="7">
    <location>
        <begin position="246"/>
        <end position="267"/>
    </location>
</feature>
<dbReference type="EMBL" id="CP027668">
    <property type="protein sequence ID" value="AVO44147.1"/>
    <property type="molecule type" value="Genomic_DNA"/>
</dbReference>
<evidence type="ECO:0000256" key="6">
    <source>
        <dbReference type="ARBA" id="ARBA00023136"/>
    </source>
</evidence>
<evidence type="ECO:0000313" key="10">
    <source>
        <dbReference type="Proteomes" id="UP000237889"/>
    </source>
</evidence>
<evidence type="ECO:0000256" key="5">
    <source>
        <dbReference type="ARBA" id="ARBA00022989"/>
    </source>
</evidence>
<dbReference type="PROSITE" id="PS50928">
    <property type="entry name" value="ABC_TM1"/>
    <property type="match status" value="1"/>
</dbReference>
<keyword evidence="5 7" id="KW-1133">Transmembrane helix</keyword>
<feature type="transmembrane region" description="Helical" evidence="7">
    <location>
        <begin position="145"/>
        <end position="166"/>
    </location>
</feature>
<protein>
    <submittedName>
        <fullName evidence="9">Carbohydrate ABC transporter permease</fullName>
    </submittedName>
</protein>
<evidence type="ECO:0000256" key="2">
    <source>
        <dbReference type="ARBA" id="ARBA00022448"/>
    </source>
</evidence>
<dbReference type="GO" id="GO:0005886">
    <property type="term" value="C:plasma membrane"/>
    <property type="evidence" value="ECO:0007669"/>
    <property type="project" value="UniProtKB-SubCell"/>
</dbReference>
<comment type="subcellular location">
    <subcellularLocation>
        <location evidence="1 7">Cell membrane</location>
        <topology evidence="1 7">Multi-pass membrane protein</topology>
    </subcellularLocation>
</comment>
<name>A0A2S0N809_9HYPH</name>
<gene>
    <name evidence="9" type="ORF">C6569_03185</name>
</gene>
<dbReference type="Gene3D" id="1.10.3720.10">
    <property type="entry name" value="MetI-like"/>
    <property type="match status" value="1"/>
</dbReference>
<dbReference type="SUPFAM" id="SSF161098">
    <property type="entry name" value="MetI-like"/>
    <property type="match status" value="1"/>
</dbReference>
<dbReference type="KEGG" id="phr:C6569_03185"/>
<keyword evidence="4 7" id="KW-0812">Transmembrane</keyword>
<comment type="similarity">
    <text evidence="7">Belongs to the binding-protein-dependent transport system permease family.</text>
</comment>
<evidence type="ECO:0000256" key="3">
    <source>
        <dbReference type="ARBA" id="ARBA00022475"/>
    </source>
</evidence>
<evidence type="ECO:0000256" key="7">
    <source>
        <dbReference type="RuleBase" id="RU363032"/>
    </source>
</evidence>
<dbReference type="Pfam" id="PF00528">
    <property type="entry name" value="BPD_transp_1"/>
    <property type="match status" value="1"/>
</dbReference>
<feature type="transmembrane region" description="Helical" evidence="7">
    <location>
        <begin position="20"/>
        <end position="40"/>
    </location>
</feature>
<evidence type="ECO:0000259" key="8">
    <source>
        <dbReference type="PROSITE" id="PS50928"/>
    </source>
</evidence>
<evidence type="ECO:0000256" key="1">
    <source>
        <dbReference type="ARBA" id="ARBA00004651"/>
    </source>
</evidence>
<dbReference type="PANTHER" id="PTHR43744">
    <property type="entry name" value="ABC TRANSPORTER PERMEASE PROTEIN MG189-RELATED-RELATED"/>
    <property type="match status" value="1"/>
</dbReference>
<feature type="transmembrane region" description="Helical" evidence="7">
    <location>
        <begin position="187"/>
        <end position="210"/>
    </location>
</feature>
<feature type="domain" description="ABC transmembrane type-1" evidence="8">
    <location>
        <begin position="77"/>
        <end position="267"/>
    </location>
</feature>
<dbReference type="GO" id="GO:0055085">
    <property type="term" value="P:transmembrane transport"/>
    <property type="evidence" value="ECO:0007669"/>
    <property type="project" value="InterPro"/>
</dbReference>
<dbReference type="RefSeq" id="WP_106747477.1">
    <property type="nucleotide sequence ID" value="NZ_CP027668.1"/>
</dbReference>
<evidence type="ECO:0000313" key="9">
    <source>
        <dbReference type="EMBL" id="AVO44147.1"/>
    </source>
</evidence>
<dbReference type="PANTHER" id="PTHR43744:SF12">
    <property type="entry name" value="ABC TRANSPORTER PERMEASE PROTEIN MG189-RELATED"/>
    <property type="match status" value="1"/>
</dbReference>
<feature type="transmembrane region" description="Helical" evidence="7">
    <location>
        <begin position="114"/>
        <end position="139"/>
    </location>
</feature>
<feature type="transmembrane region" description="Helical" evidence="7">
    <location>
        <begin position="76"/>
        <end position="102"/>
    </location>
</feature>
<accession>A0A2S0N809</accession>
<keyword evidence="6 7" id="KW-0472">Membrane</keyword>
<organism evidence="9 10">
    <name type="scientific">Phreatobacter cathodiphilus</name>
    <dbReference type="NCBI Taxonomy" id="1868589"/>
    <lineage>
        <taxon>Bacteria</taxon>
        <taxon>Pseudomonadati</taxon>
        <taxon>Pseudomonadota</taxon>
        <taxon>Alphaproteobacteria</taxon>
        <taxon>Hyphomicrobiales</taxon>
        <taxon>Phreatobacteraceae</taxon>
        <taxon>Phreatobacter</taxon>
    </lineage>
</organism>
<keyword evidence="2 7" id="KW-0813">Transport</keyword>
<dbReference type="InterPro" id="IPR035906">
    <property type="entry name" value="MetI-like_sf"/>
</dbReference>
<proteinExistence type="inferred from homology"/>
<evidence type="ECO:0000256" key="4">
    <source>
        <dbReference type="ARBA" id="ARBA00022692"/>
    </source>
</evidence>
<dbReference type="OrthoDB" id="9815445at2"/>
<dbReference type="Proteomes" id="UP000237889">
    <property type="component" value="Chromosome"/>
</dbReference>
<dbReference type="InterPro" id="IPR000515">
    <property type="entry name" value="MetI-like"/>
</dbReference>
<dbReference type="CDD" id="cd06261">
    <property type="entry name" value="TM_PBP2"/>
    <property type="match status" value="1"/>
</dbReference>
<sequence length="281" mass="30880">MRTRSLAASGLGFEIFRHAVLGLGAVLMLAPFVIMVSVSLKSSGEIFSPEFSLLPKQWHAWQNYADAFTKQPLARYILNGFIVTGAIFTCQLLTALPCAYALAKLRWRGKETMFLLVLLGLLIPPQVTAIPLYILLWQLGLLNSYAAVILPSTISVFGIFLLRQFFLTVPDDLINAARLDGLGEFAIVWRIMMPTAMPAVVAFGVLSLVWNWNEFFWPLIVIQSEHLATPPLGVVYFANAEAGTNYGPLMAAATAITAPLVIAFLAAQRWFIDGVTMTAVK</sequence>
<dbReference type="AlphaFoldDB" id="A0A2S0N809"/>
<reference evidence="9 10" key="1">
    <citation type="submission" date="2018-03" db="EMBL/GenBank/DDBJ databases">
        <title>Genome sequencing of Phreatobacter sp.</title>
        <authorList>
            <person name="Kim S.-J."/>
            <person name="Heo J."/>
            <person name="Kwon S.-W."/>
        </authorList>
    </citation>
    <scope>NUCLEOTIDE SEQUENCE [LARGE SCALE GENOMIC DNA]</scope>
    <source>
        <strain evidence="9 10">S-12</strain>
    </source>
</reference>